<proteinExistence type="predicted"/>
<dbReference type="PANTHER" id="PTHR42827:SF1">
    <property type="entry name" value="IRON-SULFUR CLUSTER-BINDING PROTEIN"/>
    <property type="match status" value="1"/>
</dbReference>
<organism evidence="5">
    <name type="scientific">candidate division WOR-3 bacterium</name>
    <dbReference type="NCBI Taxonomy" id="2052148"/>
    <lineage>
        <taxon>Bacteria</taxon>
        <taxon>Bacteria division WOR-3</taxon>
    </lineage>
</organism>
<keyword evidence="2" id="KW-0408">Iron</keyword>
<reference evidence="5" key="1">
    <citation type="journal article" date="2020" name="mSystems">
        <title>Genome- and Community-Level Interaction Insights into Carbon Utilization and Element Cycling Functions of Hydrothermarchaeota in Hydrothermal Sediment.</title>
        <authorList>
            <person name="Zhou Z."/>
            <person name="Liu Y."/>
            <person name="Xu W."/>
            <person name="Pan J."/>
            <person name="Luo Z.H."/>
            <person name="Li M."/>
        </authorList>
    </citation>
    <scope>NUCLEOTIDE SEQUENCE [LARGE SCALE GENOMIC DNA]</scope>
    <source>
        <strain evidence="5">SpSt-1182</strain>
    </source>
</reference>
<evidence type="ECO:0000313" key="5">
    <source>
        <dbReference type="EMBL" id="HDQ99917.1"/>
    </source>
</evidence>
<protein>
    <submittedName>
        <fullName evidence="5">Epoxyqueuosine reductase</fullName>
    </submittedName>
</protein>
<evidence type="ECO:0000256" key="2">
    <source>
        <dbReference type="ARBA" id="ARBA00023004"/>
    </source>
</evidence>
<dbReference type="Proteomes" id="UP000885672">
    <property type="component" value="Unassembled WGS sequence"/>
</dbReference>
<evidence type="ECO:0000259" key="4">
    <source>
        <dbReference type="PROSITE" id="PS51379"/>
    </source>
</evidence>
<keyword evidence="1" id="KW-0479">Metal-binding</keyword>
<dbReference type="EMBL" id="DSBX01000247">
    <property type="protein sequence ID" value="HDQ99917.1"/>
    <property type="molecule type" value="Genomic_DNA"/>
</dbReference>
<evidence type="ECO:0000256" key="3">
    <source>
        <dbReference type="ARBA" id="ARBA00023014"/>
    </source>
</evidence>
<dbReference type="SUPFAM" id="SSF46548">
    <property type="entry name" value="alpha-helical ferredoxin"/>
    <property type="match status" value="1"/>
</dbReference>
<dbReference type="InterPro" id="IPR017900">
    <property type="entry name" value="4Fe4S_Fe_S_CS"/>
</dbReference>
<evidence type="ECO:0000256" key="1">
    <source>
        <dbReference type="ARBA" id="ARBA00022723"/>
    </source>
</evidence>
<dbReference type="AlphaFoldDB" id="A0A7V0T668"/>
<dbReference type="PROSITE" id="PS51379">
    <property type="entry name" value="4FE4S_FER_2"/>
    <property type="match status" value="1"/>
</dbReference>
<gene>
    <name evidence="5" type="ORF">ENN51_06505</name>
</gene>
<dbReference type="GO" id="GO:0051536">
    <property type="term" value="F:iron-sulfur cluster binding"/>
    <property type="evidence" value="ECO:0007669"/>
    <property type="project" value="UniProtKB-KW"/>
</dbReference>
<dbReference type="PROSITE" id="PS00198">
    <property type="entry name" value="4FE4S_FER_1"/>
    <property type="match status" value="1"/>
</dbReference>
<dbReference type="InterPro" id="IPR017896">
    <property type="entry name" value="4Fe4S_Fe-S-bd"/>
</dbReference>
<accession>A0A7V0T668</accession>
<dbReference type="PANTHER" id="PTHR42827">
    <property type="entry name" value="IRON-SULFUR CLUSTER-BINDING PROTEIN-RELATED"/>
    <property type="match status" value="1"/>
</dbReference>
<keyword evidence="3" id="KW-0411">Iron-sulfur</keyword>
<dbReference type="GO" id="GO:0046872">
    <property type="term" value="F:metal ion binding"/>
    <property type="evidence" value="ECO:0007669"/>
    <property type="project" value="UniProtKB-KW"/>
</dbReference>
<name>A0A7V0T668_UNCW3</name>
<feature type="domain" description="4Fe-4S ferredoxin-type" evidence="4">
    <location>
        <begin position="157"/>
        <end position="188"/>
    </location>
</feature>
<sequence>MTPEDAWALVAALAAEHRVAAWGATTLDRLRTDDFLLPTDTLSRLTHAVSLALPLLPAVLATLTDRPNRLYEHHYRQTNFALDRLGLALGRAIQDSGYAALPIPASQIVDWENQRGHLSHKRVAVAAGVGWLGRNNLLVTPAHGAQIRLITVLTDLPLPTSAPTRRDCGDCRACLEACPGHAIGETPMDFDHLACFARLKEFQRRRDVGQYICGLCVRACTGGRPTTNVER</sequence>
<comment type="caution">
    <text evidence="5">The sequence shown here is derived from an EMBL/GenBank/DDBJ whole genome shotgun (WGS) entry which is preliminary data.</text>
</comment>